<comment type="subcellular location">
    <subcellularLocation>
        <location evidence="1">Cell inner membrane</location>
    </subcellularLocation>
</comment>
<dbReference type="Proteomes" id="UP000264141">
    <property type="component" value="Unassembled WGS sequence"/>
</dbReference>
<comment type="caution">
    <text evidence="7">The sequence shown here is derived from an EMBL/GenBank/DDBJ whole genome shotgun (WGS) entry which is preliminary data.</text>
</comment>
<dbReference type="PANTHER" id="PTHR30606:SF10">
    <property type="entry name" value="PHOSPHATIDYLINOSITOL MANNOSIDE ACYLTRANSFERASE"/>
    <property type="match status" value="1"/>
</dbReference>
<dbReference type="GO" id="GO:0005886">
    <property type="term" value="C:plasma membrane"/>
    <property type="evidence" value="ECO:0007669"/>
    <property type="project" value="UniProtKB-SubCell"/>
</dbReference>
<evidence type="ECO:0000256" key="6">
    <source>
        <dbReference type="ARBA" id="ARBA00023315"/>
    </source>
</evidence>
<dbReference type="GO" id="GO:0009247">
    <property type="term" value="P:glycolipid biosynthetic process"/>
    <property type="evidence" value="ECO:0007669"/>
    <property type="project" value="UniProtKB-ARBA"/>
</dbReference>
<dbReference type="Pfam" id="PF03279">
    <property type="entry name" value="Lip_A_acyltrans"/>
    <property type="match status" value="1"/>
</dbReference>
<gene>
    <name evidence="7" type="ORF">DEQ80_05360</name>
</gene>
<evidence type="ECO:0000256" key="1">
    <source>
        <dbReference type="ARBA" id="ARBA00004533"/>
    </source>
</evidence>
<evidence type="ECO:0000313" key="7">
    <source>
        <dbReference type="EMBL" id="HCE17267.1"/>
    </source>
</evidence>
<evidence type="ECO:0000256" key="5">
    <source>
        <dbReference type="ARBA" id="ARBA00023136"/>
    </source>
</evidence>
<evidence type="ECO:0000313" key="8">
    <source>
        <dbReference type="Proteomes" id="UP000264141"/>
    </source>
</evidence>
<protein>
    <recommendedName>
        <fullName evidence="9">Lysophospholipid acyltransferase family protein</fullName>
    </recommendedName>
</protein>
<proteinExistence type="predicted"/>
<dbReference type="STRING" id="229919.GCA_001050195_02134"/>
<evidence type="ECO:0000256" key="3">
    <source>
        <dbReference type="ARBA" id="ARBA00022519"/>
    </source>
</evidence>
<dbReference type="GO" id="GO:0016746">
    <property type="term" value="F:acyltransferase activity"/>
    <property type="evidence" value="ECO:0007669"/>
    <property type="project" value="UniProtKB-KW"/>
</dbReference>
<keyword evidence="2" id="KW-1003">Cell membrane</keyword>
<reference evidence="7 8" key="1">
    <citation type="journal article" date="2018" name="Nat. Biotechnol.">
        <title>A standardized bacterial taxonomy based on genome phylogeny substantially revises the tree of life.</title>
        <authorList>
            <person name="Parks D.H."/>
            <person name="Chuvochina M."/>
            <person name="Waite D.W."/>
            <person name="Rinke C."/>
            <person name="Skarshewski A."/>
            <person name="Chaumeil P.A."/>
            <person name="Hugenholtz P."/>
        </authorList>
    </citation>
    <scope>NUCLEOTIDE SEQUENCE [LARGE SCALE GENOMIC DNA]</scope>
    <source>
        <strain evidence="7">UBA8781</strain>
    </source>
</reference>
<evidence type="ECO:0008006" key="9">
    <source>
        <dbReference type="Google" id="ProtNLM"/>
    </source>
</evidence>
<name>A0A3D1JGA5_9CHLR</name>
<keyword evidence="5" id="KW-0472">Membrane</keyword>
<accession>A0A3D1JGA5</accession>
<sequence length="313" mass="35670">MTPSHTAEGFIAMNIQQLINSRFGVETVMWLGRVLPPRVGYAVADLAASFISRQRSLSNVRAARANQWVVHDCRATSAELDKLVHEMFRNAARCVYDFYHLLDDEDGMLARVKVDPTFEALFQRTLRMEEGTIICLPHMANYDLVGRAMAFRGMRFQAITPAVRFSGYQVQNHLRRQMGMLATPASMEAVRMATERLKAHGTVVTGVDRPLPESRHAPRFFGLPARLPTAHVRLALRLNLPLFVIGVSQEKDGRYCIWAHGPMEMERCADPDEEILLNAERVLKIVEENIRRFPVQWNMTFPVWPQIMADVPK</sequence>
<dbReference type="InterPro" id="IPR004960">
    <property type="entry name" value="LipA_acyltrans"/>
</dbReference>
<keyword evidence="4" id="KW-0808">Transferase</keyword>
<dbReference type="AlphaFoldDB" id="A0A3D1JGA5"/>
<dbReference type="EMBL" id="DPBP01000022">
    <property type="protein sequence ID" value="HCE17267.1"/>
    <property type="molecule type" value="Genomic_DNA"/>
</dbReference>
<evidence type="ECO:0000256" key="4">
    <source>
        <dbReference type="ARBA" id="ARBA00022679"/>
    </source>
</evidence>
<keyword evidence="6" id="KW-0012">Acyltransferase</keyword>
<dbReference type="PANTHER" id="PTHR30606">
    <property type="entry name" value="LIPID A BIOSYNTHESIS LAUROYL ACYLTRANSFERASE"/>
    <property type="match status" value="1"/>
</dbReference>
<evidence type="ECO:0000256" key="2">
    <source>
        <dbReference type="ARBA" id="ARBA00022475"/>
    </source>
</evidence>
<keyword evidence="3" id="KW-0997">Cell inner membrane</keyword>
<organism evidence="7 8">
    <name type="scientific">Anaerolinea thermolimosa</name>
    <dbReference type="NCBI Taxonomy" id="229919"/>
    <lineage>
        <taxon>Bacteria</taxon>
        <taxon>Bacillati</taxon>
        <taxon>Chloroflexota</taxon>
        <taxon>Anaerolineae</taxon>
        <taxon>Anaerolineales</taxon>
        <taxon>Anaerolineaceae</taxon>
        <taxon>Anaerolinea</taxon>
    </lineage>
</organism>